<dbReference type="Proteomes" id="UP001327957">
    <property type="component" value="Unassembled WGS sequence"/>
</dbReference>
<gene>
    <name evidence="3" type="ORF">QIS74_08193</name>
</gene>
<comment type="caution">
    <text evidence="3">The sequence shown here is derived from an EMBL/GenBank/DDBJ whole genome shotgun (WGS) entry which is preliminary data.</text>
</comment>
<keyword evidence="2" id="KW-1133">Transmembrane helix</keyword>
<evidence type="ECO:0000256" key="2">
    <source>
        <dbReference type="SAM" id="Phobius"/>
    </source>
</evidence>
<feature type="region of interest" description="Disordered" evidence="1">
    <location>
        <begin position="269"/>
        <end position="294"/>
    </location>
</feature>
<keyword evidence="2" id="KW-0812">Transmembrane</keyword>
<evidence type="ECO:0000256" key="1">
    <source>
        <dbReference type="SAM" id="MobiDB-lite"/>
    </source>
</evidence>
<reference evidence="3 4" key="1">
    <citation type="submission" date="2023-04" db="EMBL/GenBank/DDBJ databases">
        <title>Colletotrichum tabacum stain YC1 causing leaf anthracnose on Nicotiana tabacum(L.) cv.</title>
        <authorList>
            <person name="Ji Z."/>
            <person name="Wang M."/>
            <person name="Zhang J."/>
            <person name="Wang N."/>
            <person name="Zhou Z."/>
        </authorList>
    </citation>
    <scope>NUCLEOTIDE SEQUENCE [LARGE SCALE GENOMIC DNA]</scope>
    <source>
        <strain evidence="3 4">YC1</strain>
    </source>
</reference>
<dbReference type="AlphaFoldDB" id="A0AAV9TAZ7"/>
<proteinExistence type="predicted"/>
<evidence type="ECO:0000313" key="4">
    <source>
        <dbReference type="Proteomes" id="UP001327957"/>
    </source>
</evidence>
<keyword evidence="2" id="KW-0472">Membrane</keyword>
<keyword evidence="4" id="KW-1185">Reference proteome</keyword>
<feature type="region of interest" description="Disordered" evidence="1">
    <location>
        <begin position="210"/>
        <end position="229"/>
    </location>
</feature>
<feature type="transmembrane region" description="Helical" evidence="2">
    <location>
        <begin position="179"/>
        <end position="204"/>
    </location>
</feature>
<name>A0AAV9TAZ7_9PEZI</name>
<dbReference type="EMBL" id="JASAOK010000043">
    <property type="protein sequence ID" value="KAK6215174.1"/>
    <property type="molecule type" value="Genomic_DNA"/>
</dbReference>
<sequence length="294" mass="30391">MGINTCGYRPYPVTTLRFPTDKLVPLICADPKWECSTSGLYKGCPTPMPTRCIETSTSTGTCDPGVMCCGGTGPATACFTFYSALETSTFTLFYCSSVGGTGTLMANSTTAAGSGPVAMPSTDTAITASSSGAGTTPTETIPFTGTDRATTSVAVVTKTKLIVPGPTSDAAEKSEASPIGAVVGSVVGAVALLGMILGAALFIWARSRRKRKKREEASPGQTDTIRSVTGPDGIIVVPYGSGTAPAPAPAPPKYAGRVSRWSADTVVPTDKWKMPKRPARSPERKMNVTEGGWL</sequence>
<accession>A0AAV9TAZ7</accession>
<organism evidence="3 4">
    <name type="scientific">Colletotrichum tabaci</name>
    <dbReference type="NCBI Taxonomy" id="1209068"/>
    <lineage>
        <taxon>Eukaryota</taxon>
        <taxon>Fungi</taxon>
        <taxon>Dikarya</taxon>
        <taxon>Ascomycota</taxon>
        <taxon>Pezizomycotina</taxon>
        <taxon>Sordariomycetes</taxon>
        <taxon>Hypocreomycetidae</taxon>
        <taxon>Glomerellales</taxon>
        <taxon>Glomerellaceae</taxon>
        <taxon>Colletotrichum</taxon>
        <taxon>Colletotrichum destructivum species complex</taxon>
    </lineage>
</organism>
<evidence type="ECO:0000313" key="3">
    <source>
        <dbReference type="EMBL" id="KAK6215174.1"/>
    </source>
</evidence>
<protein>
    <submittedName>
        <fullName evidence="3">Uncharacterized protein</fullName>
    </submittedName>
</protein>